<name>A0A2S6GZT1_9GAMM</name>
<feature type="domain" description="Methyltransferase" evidence="3">
    <location>
        <begin position="37"/>
        <end position="131"/>
    </location>
</feature>
<organism evidence="4 5">
    <name type="scientific">Methylobacter tundripaludum</name>
    <dbReference type="NCBI Taxonomy" id="173365"/>
    <lineage>
        <taxon>Bacteria</taxon>
        <taxon>Pseudomonadati</taxon>
        <taxon>Pseudomonadota</taxon>
        <taxon>Gammaproteobacteria</taxon>
        <taxon>Methylococcales</taxon>
        <taxon>Methylococcaceae</taxon>
        <taxon>Methylobacter</taxon>
    </lineage>
</organism>
<evidence type="ECO:0000313" key="4">
    <source>
        <dbReference type="EMBL" id="PPK70667.1"/>
    </source>
</evidence>
<accession>A0A2S6GZT1</accession>
<keyword evidence="2 4" id="KW-0808">Transferase</keyword>
<gene>
    <name evidence="4" type="ORF">B0F88_10822</name>
</gene>
<evidence type="ECO:0000256" key="2">
    <source>
        <dbReference type="ARBA" id="ARBA00022679"/>
    </source>
</evidence>
<dbReference type="PANTHER" id="PTHR43861">
    <property type="entry name" value="TRANS-ACONITATE 2-METHYLTRANSFERASE-RELATED"/>
    <property type="match status" value="1"/>
</dbReference>
<dbReference type="Pfam" id="PF13649">
    <property type="entry name" value="Methyltransf_25"/>
    <property type="match status" value="1"/>
</dbReference>
<dbReference type="Gene3D" id="3.40.50.150">
    <property type="entry name" value="Vaccinia Virus protein VP39"/>
    <property type="match status" value="1"/>
</dbReference>
<dbReference type="SUPFAM" id="SSF53335">
    <property type="entry name" value="S-adenosyl-L-methionine-dependent methyltransferases"/>
    <property type="match status" value="1"/>
</dbReference>
<dbReference type="RefSeq" id="WP_104423944.1">
    <property type="nucleotide sequence ID" value="NZ_PTIY01000008.1"/>
</dbReference>
<dbReference type="CDD" id="cd02440">
    <property type="entry name" value="AdoMet_MTases"/>
    <property type="match status" value="1"/>
</dbReference>
<keyword evidence="5" id="KW-1185">Reference proteome</keyword>
<dbReference type="AlphaFoldDB" id="A0A2S6GZT1"/>
<dbReference type="GO" id="GO:0032259">
    <property type="term" value="P:methylation"/>
    <property type="evidence" value="ECO:0007669"/>
    <property type="project" value="UniProtKB-KW"/>
</dbReference>
<dbReference type="GO" id="GO:0030798">
    <property type="term" value="F:trans-aconitate 2-methyltransferase activity"/>
    <property type="evidence" value="ECO:0007669"/>
    <property type="project" value="InterPro"/>
</dbReference>
<dbReference type="InterPro" id="IPR029063">
    <property type="entry name" value="SAM-dependent_MTases_sf"/>
</dbReference>
<protein>
    <submittedName>
        <fullName evidence="4">Trans-aconitate methyltransferase</fullName>
    </submittedName>
</protein>
<reference evidence="4 5" key="1">
    <citation type="submission" date="2018-02" db="EMBL/GenBank/DDBJ databases">
        <title>Subsurface microbial communities from deep shales in Ohio and West Virginia, USA.</title>
        <authorList>
            <person name="Wrighton K."/>
        </authorList>
    </citation>
    <scope>NUCLEOTIDE SEQUENCE [LARGE SCALE GENOMIC DNA]</scope>
    <source>
        <strain evidence="4 5">OWC-G53F</strain>
    </source>
</reference>
<proteinExistence type="predicted"/>
<sequence>MNTYSWNAKDYQRNSQAQQKWARELIANLNLTGAEDILDLGCGDGKVTAEIAGLVGDGSVVGVDNSRQMIDLAKEKYSQNQHANLSFQVMDASDLSFEGCFDLVFSNAVLHWVKNHQPVVEGLYNSLRAGGKILLRMGGKGDAEGILSVMNEVRAANKWAQYFTGFEFPFTFLGVDDYQVLLKEAGFSIKRVELMPKDMTHDGKSGLEGWIRTTWLPYTLRIPTEQREGFIEEVCSKYLDKVPLAADGKAHVAMVMIEVEAEKIT</sequence>
<dbReference type="EMBL" id="PTIY01000008">
    <property type="protein sequence ID" value="PPK70667.1"/>
    <property type="molecule type" value="Genomic_DNA"/>
</dbReference>
<evidence type="ECO:0000313" key="5">
    <source>
        <dbReference type="Proteomes" id="UP000238071"/>
    </source>
</evidence>
<comment type="caution">
    <text evidence="4">The sequence shown here is derived from an EMBL/GenBank/DDBJ whole genome shotgun (WGS) entry which is preliminary data.</text>
</comment>
<dbReference type="InterPro" id="IPR023149">
    <property type="entry name" value="Trans_acon_MeTrfase_C"/>
</dbReference>
<dbReference type="OrthoDB" id="9760689at2"/>
<dbReference type="Gene3D" id="1.10.150.290">
    <property type="entry name" value="S-adenosyl-L-methionine-dependent methyltransferases"/>
    <property type="match status" value="1"/>
</dbReference>
<dbReference type="InterPro" id="IPR041698">
    <property type="entry name" value="Methyltransf_25"/>
</dbReference>
<dbReference type="Proteomes" id="UP000238071">
    <property type="component" value="Unassembled WGS sequence"/>
</dbReference>
<dbReference type="PANTHER" id="PTHR43861:SF1">
    <property type="entry name" value="TRANS-ACONITATE 2-METHYLTRANSFERASE"/>
    <property type="match status" value="1"/>
</dbReference>
<keyword evidence="1 4" id="KW-0489">Methyltransferase</keyword>
<evidence type="ECO:0000256" key="1">
    <source>
        <dbReference type="ARBA" id="ARBA00022603"/>
    </source>
</evidence>
<evidence type="ECO:0000259" key="3">
    <source>
        <dbReference type="Pfam" id="PF13649"/>
    </source>
</evidence>